<dbReference type="PANTHER" id="PTHR38118:SF2">
    <property type="entry name" value="CDP-ALCOHOL PHOSPHATIDYLTRANSFERASE PROTEIN"/>
    <property type="match status" value="1"/>
</dbReference>
<reference evidence="3" key="1">
    <citation type="journal article" date="2020" name="Stud. Mycol.">
        <title>101 Dothideomycetes genomes: a test case for predicting lifestyles and emergence of pathogens.</title>
        <authorList>
            <person name="Haridas S."/>
            <person name="Albert R."/>
            <person name="Binder M."/>
            <person name="Bloem J."/>
            <person name="Labutti K."/>
            <person name="Salamov A."/>
            <person name="Andreopoulos B."/>
            <person name="Baker S."/>
            <person name="Barry K."/>
            <person name="Bills G."/>
            <person name="Bluhm B."/>
            <person name="Cannon C."/>
            <person name="Castanera R."/>
            <person name="Culley D."/>
            <person name="Daum C."/>
            <person name="Ezra D."/>
            <person name="Gonzalez J."/>
            <person name="Henrissat B."/>
            <person name="Kuo A."/>
            <person name="Liang C."/>
            <person name="Lipzen A."/>
            <person name="Lutzoni F."/>
            <person name="Magnuson J."/>
            <person name="Mondo S."/>
            <person name="Nolan M."/>
            <person name="Ohm R."/>
            <person name="Pangilinan J."/>
            <person name="Park H.-J."/>
            <person name="Ramirez L."/>
            <person name="Alfaro M."/>
            <person name="Sun H."/>
            <person name="Tritt A."/>
            <person name="Yoshinaga Y."/>
            <person name="Zwiers L.-H."/>
            <person name="Turgeon B."/>
            <person name="Goodwin S."/>
            <person name="Spatafora J."/>
            <person name="Crous P."/>
            <person name="Grigoriev I."/>
        </authorList>
    </citation>
    <scope>NUCLEOTIDE SEQUENCE</scope>
    <source>
        <strain evidence="3">ATCC 16933</strain>
    </source>
</reference>
<feature type="domain" description="DUF7707" evidence="2">
    <location>
        <begin position="21"/>
        <end position="118"/>
    </location>
</feature>
<sequence length="166" mass="18317">MRYLTTLAVFAAIVGLTTTQTINPDDVPISDRRQWCDAQQTQCPLICMQVEDNSGSPESNTCDPDTLVYSCVCGNGAAPNSSEFSQTIPYFICTWSNNECVDACGNNNICADNCRLVFRDKAALTLPFPVPLPNHTHPYRAPSLPYPFLHPLGPYQAKQTKKSTPR</sequence>
<dbReference type="InterPro" id="IPR056124">
    <property type="entry name" value="DUF7707"/>
</dbReference>
<gene>
    <name evidence="3" type="ORF">BDY21DRAFT_183205</name>
</gene>
<keyword evidence="1" id="KW-0732">Signal</keyword>
<evidence type="ECO:0000313" key="4">
    <source>
        <dbReference type="Proteomes" id="UP000799766"/>
    </source>
</evidence>
<dbReference type="Proteomes" id="UP000799766">
    <property type="component" value="Unassembled WGS sequence"/>
</dbReference>
<keyword evidence="4" id="KW-1185">Reference proteome</keyword>
<organism evidence="3 4">
    <name type="scientific">Lineolata rhizophorae</name>
    <dbReference type="NCBI Taxonomy" id="578093"/>
    <lineage>
        <taxon>Eukaryota</taxon>
        <taxon>Fungi</taxon>
        <taxon>Dikarya</taxon>
        <taxon>Ascomycota</taxon>
        <taxon>Pezizomycotina</taxon>
        <taxon>Dothideomycetes</taxon>
        <taxon>Dothideomycetes incertae sedis</taxon>
        <taxon>Lineolatales</taxon>
        <taxon>Lineolataceae</taxon>
        <taxon>Lineolata</taxon>
    </lineage>
</organism>
<accession>A0A6A6P8C6</accession>
<name>A0A6A6P8C6_9PEZI</name>
<dbReference type="EMBL" id="MU001674">
    <property type="protein sequence ID" value="KAF2460022.1"/>
    <property type="molecule type" value="Genomic_DNA"/>
</dbReference>
<dbReference type="PANTHER" id="PTHR38118">
    <property type="entry name" value="ANCHORED CELL WALL PROTEIN 11-RELATED"/>
    <property type="match status" value="1"/>
</dbReference>
<evidence type="ECO:0000256" key="1">
    <source>
        <dbReference type="SAM" id="SignalP"/>
    </source>
</evidence>
<dbReference type="OrthoDB" id="2439692at2759"/>
<evidence type="ECO:0000259" key="2">
    <source>
        <dbReference type="Pfam" id="PF24808"/>
    </source>
</evidence>
<feature type="signal peptide" evidence="1">
    <location>
        <begin position="1"/>
        <end position="19"/>
    </location>
</feature>
<dbReference type="Pfam" id="PF24808">
    <property type="entry name" value="DUF7707"/>
    <property type="match status" value="1"/>
</dbReference>
<evidence type="ECO:0000313" key="3">
    <source>
        <dbReference type="EMBL" id="KAF2460022.1"/>
    </source>
</evidence>
<dbReference type="AlphaFoldDB" id="A0A6A6P8C6"/>
<proteinExistence type="predicted"/>
<protein>
    <recommendedName>
        <fullName evidence="2">DUF7707 domain-containing protein</fullName>
    </recommendedName>
</protein>
<feature type="chain" id="PRO_5025442541" description="DUF7707 domain-containing protein" evidence="1">
    <location>
        <begin position="20"/>
        <end position="166"/>
    </location>
</feature>